<dbReference type="PANTHER" id="PTHR32305">
    <property type="match status" value="1"/>
</dbReference>
<evidence type="ECO:0000313" key="4">
    <source>
        <dbReference type="EMBL" id="PHI31752.1"/>
    </source>
</evidence>
<evidence type="ECO:0000259" key="2">
    <source>
        <dbReference type="Pfam" id="PF04717"/>
    </source>
</evidence>
<organism evidence="4 6">
    <name type="scientific">Budvicia aquatica</name>
    <dbReference type="NCBI Taxonomy" id="82979"/>
    <lineage>
        <taxon>Bacteria</taxon>
        <taxon>Pseudomonadati</taxon>
        <taxon>Pseudomonadota</taxon>
        <taxon>Gammaproteobacteria</taxon>
        <taxon>Enterobacterales</taxon>
        <taxon>Budviciaceae</taxon>
        <taxon>Budvicia</taxon>
    </lineage>
</organism>
<dbReference type="STRING" id="1111728.GCA_000427805_02843"/>
<evidence type="ECO:0000313" key="6">
    <source>
        <dbReference type="Proteomes" id="UP000224974"/>
    </source>
</evidence>
<dbReference type="Pfam" id="PF05954">
    <property type="entry name" value="Phage_GPD"/>
    <property type="match status" value="1"/>
</dbReference>
<dbReference type="Gene3D" id="2.30.110.50">
    <property type="match status" value="1"/>
</dbReference>
<dbReference type="SUPFAM" id="SSF69279">
    <property type="entry name" value="Phage tail proteins"/>
    <property type="match status" value="2"/>
</dbReference>
<dbReference type="EMBL" id="PDDX01000001">
    <property type="protein sequence ID" value="PHI31752.1"/>
    <property type="molecule type" value="Genomic_DNA"/>
</dbReference>
<feature type="domain" description="Gp5/Type VI secretion system Vgr protein OB-fold" evidence="2">
    <location>
        <begin position="387"/>
        <end position="450"/>
    </location>
</feature>
<feature type="domain" description="Gp5/Type VI secretion system Vgr C-terminal trimerisation" evidence="3">
    <location>
        <begin position="468"/>
        <end position="573"/>
    </location>
</feature>
<dbReference type="SUPFAM" id="SSF69349">
    <property type="entry name" value="Phage fibre proteins"/>
    <property type="match status" value="1"/>
</dbReference>
<evidence type="ECO:0000313" key="5">
    <source>
        <dbReference type="EMBL" id="VFS52633.1"/>
    </source>
</evidence>
<keyword evidence="6" id="KW-1185">Reference proteome</keyword>
<dbReference type="SUPFAM" id="SSF69255">
    <property type="entry name" value="gp5 N-terminal domain-like"/>
    <property type="match status" value="1"/>
</dbReference>
<dbReference type="Proteomes" id="UP000224974">
    <property type="component" value="Unassembled WGS sequence"/>
</dbReference>
<dbReference type="InterPro" id="IPR017847">
    <property type="entry name" value="T6SS_RhsGE_Vgr_subset"/>
</dbReference>
<gene>
    <name evidence="4" type="ORF">CRN84_21675</name>
    <name evidence="5" type="ORF">NCTC12282_05918</name>
</gene>
<dbReference type="OrthoDB" id="6710627at2"/>
<dbReference type="InterPro" id="IPR006531">
    <property type="entry name" value="Gp5/Vgr_OB"/>
</dbReference>
<dbReference type="InterPro" id="IPR054030">
    <property type="entry name" value="Gp5_Vgr_C"/>
</dbReference>
<dbReference type="Gene3D" id="3.55.50.10">
    <property type="entry name" value="Baseplate protein-like domains"/>
    <property type="match status" value="1"/>
</dbReference>
<dbReference type="EMBL" id="CAADJA010000002">
    <property type="protein sequence ID" value="VFS52633.1"/>
    <property type="molecule type" value="Genomic_DNA"/>
</dbReference>
<dbReference type="NCBIfam" id="TIGR01646">
    <property type="entry name" value="vgr_GE"/>
    <property type="match status" value="1"/>
</dbReference>
<dbReference type="InterPro" id="IPR037026">
    <property type="entry name" value="Vgr_OB-fold_dom_sf"/>
</dbReference>
<protein>
    <submittedName>
        <fullName evidence="4">Type VI secretion system tip protein VgrG</fullName>
    </submittedName>
</protein>
<dbReference type="Proteomes" id="UP000373449">
    <property type="component" value="Unassembled WGS sequence"/>
</dbReference>
<name>A0A2C6DTU5_9GAMM</name>
<dbReference type="Gene3D" id="2.40.50.230">
    <property type="entry name" value="Gp5 N-terminal domain"/>
    <property type="match status" value="1"/>
</dbReference>
<evidence type="ECO:0000313" key="7">
    <source>
        <dbReference type="Proteomes" id="UP000373449"/>
    </source>
</evidence>
<comment type="similarity">
    <text evidence="1">Belongs to the VgrG protein family.</text>
</comment>
<dbReference type="Pfam" id="PF04717">
    <property type="entry name" value="Phage_base_V"/>
    <property type="match status" value="1"/>
</dbReference>
<reference evidence="6" key="1">
    <citation type="submission" date="2017-09" db="EMBL/GenBank/DDBJ databases">
        <title>FDA dAtabase for Regulatory Grade micrObial Sequences (FDA-ARGOS): Supporting development and validation of Infectious Disease Dx tests.</title>
        <authorList>
            <person name="Minogue T."/>
            <person name="Wolcott M."/>
            <person name="Wasieloski L."/>
            <person name="Aguilar W."/>
            <person name="Moore D."/>
            <person name="Tallon L."/>
            <person name="Sadzewicz L."/>
            <person name="Ott S."/>
            <person name="Zhao X."/>
            <person name="Nagaraj S."/>
            <person name="Vavikolanu K."/>
            <person name="Aluvathingal J."/>
            <person name="Nadendla S."/>
            <person name="Sichtig H."/>
        </authorList>
    </citation>
    <scope>NUCLEOTIDE SEQUENCE [LARGE SCALE GENOMIC DNA]</scope>
    <source>
        <strain evidence="6">FDAARGOS_387</strain>
    </source>
</reference>
<dbReference type="AlphaFoldDB" id="A0A2C6DTU5"/>
<dbReference type="PANTHER" id="PTHR32305:SF11">
    <property type="entry name" value="TYPE VI SECRETION SYSTEM SPIKE PROTEIN VGRG3"/>
    <property type="match status" value="1"/>
</dbReference>
<dbReference type="Pfam" id="PF22178">
    <property type="entry name" value="Gp5_trimer_C"/>
    <property type="match status" value="1"/>
</dbReference>
<accession>A0A2C6DTU5</accession>
<dbReference type="InterPro" id="IPR006533">
    <property type="entry name" value="T6SS_Vgr_RhsGE"/>
</dbReference>
<sequence>MNNNGLYFTCKVGDLAEETFAVYKFTLEEALSDLYTLELYVATKEPRIDLAALICKRANFSVWSGGEAQRTISGIVEGIEQGKSGFRRTMYKIIIRPQAWLLTLRKDSQIFHFKSIPQIAESMFQFHNVQFEKQFADEHAVREYVTQKRETDYQFLQRLTAEEGMTYWFEQKDEENAQIFYSDSRLGQKAGISLTYNTHPQSAEAGDLMSDIRFAVYMRSNQAIHKDRNYLKPAYELKHKSVAEGAQSGDDRFTVFESFGRFADDSPGKPFTQYRLDALQSESELGSATTNCVKLMPGKIFSLAEHPDAKMNVDWQVIRIRHEGSCPQALEEESDQGPTFVSNQVEFISSQKEWRPPFIHKPVPDSNEIAEVVGPSGEEIHTNEHGCVKVHFHWNRYDAPDDKASAWVRVSNQWAGGGYGSVTLPRIGHEVMITYVDGDIDRPIVSGRHYNNVNKPPYALPANKTKMVWRSKSHKAEGFNELSFEDESGKEEVYIHGQKDFNALINNDTSWDIRNDHKAKIGNNSTWDITGTHDITVTGATRIKADGGKSESIEGESNLKVGGAYVIKTGDEVSIEAGAKITLAAGTELTIKAGSQFITLKPSGIFTSTPFNIGSGSPGTGKGLNLKMPGLLGLLAAPTLIQKATLRKSVPYCEECEKCKNGECDLSDTPATDDKSEMLKGMIAGGGFGGGIGAGMAGMGTPGFAGGLGGMGGMPDLGFGGGSPMDMASGFMNDSGLSSGINMVQEKLAQAQDMVDGAKSYASSMMNDAMGSVSGIAGNVGSGASSSIGNMAGSTGGFVGGVNPTGIAGNISGKATDLAKNKIKGMTTDVVKKKLTL</sequence>
<dbReference type="NCBIfam" id="TIGR03361">
    <property type="entry name" value="VI_Rhs_Vgr"/>
    <property type="match status" value="1"/>
</dbReference>
<dbReference type="InterPro" id="IPR050708">
    <property type="entry name" value="T6SS_VgrG/RHS"/>
</dbReference>
<evidence type="ECO:0000259" key="3">
    <source>
        <dbReference type="Pfam" id="PF22178"/>
    </source>
</evidence>
<reference evidence="4" key="2">
    <citation type="submission" date="2017-09" db="EMBL/GenBank/DDBJ databases">
        <title>FDA dAtabase for Regulatory Grade micrObial Sequences (FDA-ARGOS): Supporting development and validation of Infectious Disease Dx tests.</title>
        <authorList>
            <person name="Minogue T."/>
            <person name="Wolcott M."/>
            <person name="Wasieloski L."/>
            <person name="Aguilar W."/>
            <person name="Moore D."/>
            <person name="Tallon L.J."/>
            <person name="Sadzewicz L."/>
            <person name="Ott S."/>
            <person name="Zhao X."/>
            <person name="Nagaraj S."/>
            <person name="Vavikolanu K."/>
            <person name="Aluvathingal J."/>
            <person name="Nadendla S."/>
            <person name="Sichtig H."/>
        </authorList>
    </citation>
    <scope>NUCLEOTIDE SEQUENCE</scope>
    <source>
        <strain evidence="4">FDAARGOS_387</strain>
    </source>
</reference>
<dbReference type="Gene3D" id="4.10.220.110">
    <property type="match status" value="1"/>
</dbReference>
<dbReference type="RefSeq" id="WP_051323357.1">
    <property type="nucleotide sequence ID" value="NZ_CAADJA010000002.1"/>
</dbReference>
<evidence type="ECO:0000256" key="1">
    <source>
        <dbReference type="ARBA" id="ARBA00005558"/>
    </source>
</evidence>
<reference evidence="5 7" key="3">
    <citation type="submission" date="2019-03" db="EMBL/GenBank/DDBJ databases">
        <authorList>
            <consortium name="Pathogen Informatics"/>
        </authorList>
    </citation>
    <scope>NUCLEOTIDE SEQUENCE [LARGE SCALE GENOMIC DNA]</scope>
    <source>
        <strain evidence="5 7">NCTC12282</strain>
    </source>
</reference>
<proteinExistence type="inferred from homology"/>